<feature type="coiled-coil region" evidence="1">
    <location>
        <begin position="568"/>
        <end position="606"/>
    </location>
</feature>
<feature type="compositionally biased region" description="Low complexity" evidence="2">
    <location>
        <begin position="422"/>
        <end position="433"/>
    </location>
</feature>
<organism evidence="4 5">
    <name type="scientific">Colocasia esculenta</name>
    <name type="common">Wild taro</name>
    <name type="synonym">Arum esculentum</name>
    <dbReference type="NCBI Taxonomy" id="4460"/>
    <lineage>
        <taxon>Eukaryota</taxon>
        <taxon>Viridiplantae</taxon>
        <taxon>Streptophyta</taxon>
        <taxon>Embryophyta</taxon>
        <taxon>Tracheophyta</taxon>
        <taxon>Spermatophyta</taxon>
        <taxon>Magnoliopsida</taxon>
        <taxon>Liliopsida</taxon>
        <taxon>Araceae</taxon>
        <taxon>Aroideae</taxon>
        <taxon>Colocasieae</taxon>
        <taxon>Colocasia</taxon>
    </lineage>
</organism>
<dbReference type="Proteomes" id="UP000652761">
    <property type="component" value="Unassembled WGS sequence"/>
</dbReference>
<accession>A0A843V8N8</accession>
<comment type="caution">
    <text evidence="4">The sequence shown here is derived from an EMBL/GenBank/DDBJ whole genome shotgun (WGS) entry which is preliminary data.</text>
</comment>
<dbReference type="EMBL" id="NMUH01001455">
    <property type="protein sequence ID" value="MQL92518.1"/>
    <property type="molecule type" value="Genomic_DNA"/>
</dbReference>
<feature type="region of interest" description="Disordered" evidence="2">
    <location>
        <begin position="490"/>
        <end position="516"/>
    </location>
</feature>
<reference evidence="4" key="1">
    <citation type="submission" date="2017-07" db="EMBL/GenBank/DDBJ databases">
        <title>Taro Niue Genome Assembly and Annotation.</title>
        <authorList>
            <person name="Atibalentja N."/>
            <person name="Keating K."/>
            <person name="Fields C.J."/>
        </authorList>
    </citation>
    <scope>NUCLEOTIDE SEQUENCE</scope>
    <source>
        <strain evidence="4">Niue_2</strain>
        <tissue evidence="4">Leaf</tissue>
    </source>
</reference>
<sequence length="710" mass="77759">MPTVARGTKYCSYEGLHERFRIGDEYDIVLAKEEESYLVNKVGCLVLSLELLEAGFWLPLLEVARALLNTWGVAPIQLTPNSWRTICVFCIVCKLRGVRGSAEVFREQFSLASSPLSGESVYYTKHRPNRVQIHFGKKHSNNKGWMHCIFFVGRREDAPEWGFPTRDEARASDSLNLAFVRNVEDYLTEFQLVQHGLSRPWDAEELAAGRDQEAMENYAEQIAVTSYLVYVNEGVRTPVAEERRPTSPQAPKKRPSLIRLKRKSGAKVVSKKATQPVAEEEAEEAEEEEEAVIEMRPLSKKGVFSELGLVVVNDQSDESSSEERVGASTPQGPIVGRTEAVAAAGASNTVAAEQTVAAGEAVTAQGSTSGGANEAMRAVEVPKGATVPIPPIEAAVEVPTQTAATGSHEAEHTAETEGGPQGSSASTAAAGATDTVREEVPYVGQTNAVDEGRVGSEEDHLPLTQSLKAKAPLQPSTSFLEAVLERLQEGSSRGLPPCPSASHLEGEGPADAPKCSEEVYQEQRVDEDESVDVEALVDGVVHSLGVLKRLALQAQNHQQMWDAEFAFCKELQAQHQSREAELKEEVKNLQDTLRTSELNLAVARAEKEVLTNVLSGAKARGMTEYKAWPIFKEDLEQYGALCYKVGLDAGEDRGRRLASIEYAREAFEVALRECRRRTQYPRLDGVRFSHFQARRMTPGNDNAGPSEQAP</sequence>
<feature type="compositionally biased region" description="Acidic residues" evidence="2">
    <location>
        <begin position="278"/>
        <end position="292"/>
    </location>
</feature>
<evidence type="ECO:0000259" key="3">
    <source>
        <dbReference type="Pfam" id="PF04195"/>
    </source>
</evidence>
<dbReference type="AlphaFoldDB" id="A0A843V8N8"/>
<feature type="region of interest" description="Disordered" evidence="2">
    <location>
        <begin position="401"/>
        <end position="439"/>
    </location>
</feature>
<evidence type="ECO:0000313" key="5">
    <source>
        <dbReference type="Proteomes" id="UP000652761"/>
    </source>
</evidence>
<feature type="region of interest" description="Disordered" evidence="2">
    <location>
        <begin position="269"/>
        <end position="293"/>
    </location>
</feature>
<keyword evidence="5" id="KW-1185">Reference proteome</keyword>
<evidence type="ECO:0000313" key="4">
    <source>
        <dbReference type="EMBL" id="MQL92518.1"/>
    </source>
</evidence>
<evidence type="ECO:0000256" key="2">
    <source>
        <dbReference type="SAM" id="MobiDB-lite"/>
    </source>
</evidence>
<feature type="domain" description="Transposase (putative) gypsy type" evidence="3">
    <location>
        <begin position="47"/>
        <end position="111"/>
    </location>
</feature>
<keyword evidence="1" id="KW-0175">Coiled coil</keyword>
<dbReference type="Pfam" id="PF04195">
    <property type="entry name" value="Transposase_28"/>
    <property type="match status" value="1"/>
</dbReference>
<name>A0A843V8N8_COLES</name>
<dbReference type="InterPro" id="IPR007321">
    <property type="entry name" value="Transposase_28"/>
</dbReference>
<dbReference type="OrthoDB" id="688579at2759"/>
<proteinExistence type="predicted"/>
<feature type="region of interest" description="Disordered" evidence="2">
    <location>
        <begin position="314"/>
        <end position="333"/>
    </location>
</feature>
<gene>
    <name evidence="4" type="ORF">Taro_025143</name>
</gene>
<evidence type="ECO:0000256" key="1">
    <source>
        <dbReference type="SAM" id="Coils"/>
    </source>
</evidence>
<protein>
    <recommendedName>
        <fullName evidence="3">Transposase (putative) gypsy type domain-containing protein</fullName>
    </recommendedName>
</protein>